<feature type="compositionally biased region" description="Polar residues" evidence="1">
    <location>
        <begin position="349"/>
        <end position="363"/>
    </location>
</feature>
<evidence type="ECO:0000256" key="1">
    <source>
        <dbReference type="SAM" id="MobiDB-lite"/>
    </source>
</evidence>
<feature type="region of interest" description="Disordered" evidence="1">
    <location>
        <begin position="349"/>
        <end position="371"/>
    </location>
</feature>
<name>A0A653C002_CALMS</name>
<reference evidence="2 3" key="1">
    <citation type="submission" date="2019-01" db="EMBL/GenBank/DDBJ databases">
        <authorList>
            <person name="Sayadi A."/>
        </authorList>
    </citation>
    <scope>NUCLEOTIDE SEQUENCE [LARGE SCALE GENOMIC DNA]</scope>
</reference>
<feature type="region of interest" description="Disordered" evidence="1">
    <location>
        <begin position="239"/>
        <end position="291"/>
    </location>
</feature>
<evidence type="ECO:0000313" key="2">
    <source>
        <dbReference type="EMBL" id="VEN41227.1"/>
    </source>
</evidence>
<accession>A0A653C002</accession>
<feature type="compositionally biased region" description="Basic and acidic residues" evidence="1">
    <location>
        <begin position="250"/>
        <end position="261"/>
    </location>
</feature>
<feature type="compositionally biased region" description="Polar residues" evidence="1">
    <location>
        <begin position="262"/>
        <end position="285"/>
    </location>
</feature>
<dbReference type="OrthoDB" id="6766128at2759"/>
<feature type="region of interest" description="Disordered" evidence="1">
    <location>
        <begin position="214"/>
        <end position="233"/>
    </location>
</feature>
<feature type="region of interest" description="Disordered" evidence="1">
    <location>
        <begin position="186"/>
        <end position="208"/>
    </location>
</feature>
<organism evidence="2 3">
    <name type="scientific">Callosobruchus maculatus</name>
    <name type="common">Southern cowpea weevil</name>
    <name type="synonym">Pulse bruchid</name>
    <dbReference type="NCBI Taxonomy" id="64391"/>
    <lineage>
        <taxon>Eukaryota</taxon>
        <taxon>Metazoa</taxon>
        <taxon>Ecdysozoa</taxon>
        <taxon>Arthropoda</taxon>
        <taxon>Hexapoda</taxon>
        <taxon>Insecta</taxon>
        <taxon>Pterygota</taxon>
        <taxon>Neoptera</taxon>
        <taxon>Endopterygota</taxon>
        <taxon>Coleoptera</taxon>
        <taxon>Polyphaga</taxon>
        <taxon>Cucujiformia</taxon>
        <taxon>Chrysomeloidea</taxon>
        <taxon>Chrysomelidae</taxon>
        <taxon>Bruchinae</taxon>
        <taxon>Bruchini</taxon>
        <taxon>Callosobruchus</taxon>
    </lineage>
</organism>
<sequence>MTNDNYTHRKKVVSKFHNRPPFTLKMKEPSVAKNKFVEPIPRKKMRNKYHSLETSYQEVISQLESRKPFERDATREIIPRVIQSFHKVTPSKETYLRCRKKSQASNNTSLHTLFRNKNMPLGKHIPDHQIMKHLLQNLAEDSAEAKYFDEFADTVPIKEINTDINVTVKNNGIRVDKSTSTTGLIWPIPEEPALGPKTRIPRRQRSNQVITECQRTNHSISNKLRPNQSVAETRQTHAAYNQNENGGSRYDCETVPTKERPSNNAPKSQHQNANECSPASRPKSNLQREKSFVKAQVEKYNRINGRSTPLRKLPSQRCSAPPKQTQSCACPYVGLMNSAKNSFPKYDSYENSTDNNQEWSDNNVPDMMKTPGKITFPKETRIAVESMLEKAKPSRIPLAKFVQNSNFQLRPAIELGDGEGFKTPYHNFDIPCTKNLLCDRGYHEGPCDKIDTASRDELGRKKQRHRHFRHVK</sequence>
<keyword evidence="3" id="KW-1185">Reference proteome</keyword>
<dbReference type="AlphaFoldDB" id="A0A653C002"/>
<proteinExistence type="predicted"/>
<protein>
    <submittedName>
        <fullName evidence="2">Uncharacterized protein</fullName>
    </submittedName>
</protein>
<dbReference type="Proteomes" id="UP000410492">
    <property type="component" value="Unassembled WGS sequence"/>
</dbReference>
<gene>
    <name evidence="2" type="ORF">CALMAC_LOCUS5132</name>
</gene>
<evidence type="ECO:0000313" key="3">
    <source>
        <dbReference type="Proteomes" id="UP000410492"/>
    </source>
</evidence>
<dbReference type="EMBL" id="CAACVG010006720">
    <property type="protein sequence ID" value="VEN41227.1"/>
    <property type="molecule type" value="Genomic_DNA"/>
</dbReference>